<dbReference type="Pfam" id="PF14226">
    <property type="entry name" value="DIOX_N"/>
    <property type="match status" value="1"/>
</dbReference>
<gene>
    <name evidence="4" type="ORF">BCON_0294g00120</name>
</gene>
<dbReference type="InterPro" id="IPR026992">
    <property type="entry name" value="DIOX_N"/>
</dbReference>
<reference evidence="4 5" key="1">
    <citation type="submission" date="2017-12" db="EMBL/GenBank/DDBJ databases">
        <title>Comparative genomics of Botrytis spp.</title>
        <authorList>
            <person name="Valero-Jimenez C.A."/>
            <person name="Tapia P."/>
            <person name="Veloso J."/>
            <person name="Silva-Moreno E."/>
            <person name="Staats M."/>
            <person name="Valdes J.H."/>
            <person name="Van Kan J.A.L."/>
        </authorList>
    </citation>
    <scope>NUCLEOTIDE SEQUENCE [LARGE SCALE GENOMIC DNA]</scope>
    <source>
        <strain evidence="4 5">MUCL11595</strain>
    </source>
</reference>
<dbReference type="Gene3D" id="2.60.120.330">
    <property type="entry name" value="B-lactam Antibiotic, Isopenicillin N Synthase, Chain"/>
    <property type="match status" value="1"/>
</dbReference>
<evidence type="ECO:0000313" key="5">
    <source>
        <dbReference type="Proteomes" id="UP000297527"/>
    </source>
</evidence>
<dbReference type="Proteomes" id="UP000297527">
    <property type="component" value="Unassembled WGS sequence"/>
</dbReference>
<dbReference type="GO" id="GO:0044283">
    <property type="term" value="P:small molecule biosynthetic process"/>
    <property type="evidence" value="ECO:0007669"/>
    <property type="project" value="UniProtKB-ARBA"/>
</dbReference>
<dbReference type="InterPro" id="IPR005123">
    <property type="entry name" value="Oxoglu/Fe-dep_dioxygenase_dom"/>
</dbReference>
<comment type="similarity">
    <text evidence="1">Belongs to the iron/ascorbate-dependent oxidoreductase family.</text>
</comment>
<evidence type="ECO:0000256" key="1">
    <source>
        <dbReference type="ARBA" id="ARBA00008056"/>
    </source>
</evidence>
<dbReference type="SUPFAM" id="SSF51197">
    <property type="entry name" value="Clavaminate synthase-like"/>
    <property type="match status" value="1"/>
</dbReference>
<dbReference type="EMBL" id="PQXN01000293">
    <property type="protein sequence ID" value="TGO47092.1"/>
    <property type="molecule type" value="Genomic_DNA"/>
</dbReference>
<dbReference type="PANTHER" id="PTHR47990">
    <property type="entry name" value="2-OXOGLUTARATE (2OG) AND FE(II)-DEPENDENT OXYGENASE SUPERFAMILY PROTEIN-RELATED"/>
    <property type="match status" value="1"/>
</dbReference>
<evidence type="ECO:0000259" key="3">
    <source>
        <dbReference type="PROSITE" id="PS51471"/>
    </source>
</evidence>
<dbReference type="PROSITE" id="PS51471">
    <property type="entry name" value="FE2OG_OXY"/>
    <property type="match status" value="1"/>
</dbReference>
<evidence type="ECO:0000256" key="2">
    <source>
        <dbReference type="SAM" id="MobiDB-lite"/>
    </source>
</evidence>
<dbReference type="InterPro" id="IPR027443">
    <property type="entry name" value="IPNS-like_sf"/>
</dbReference>
<accession>A0A4Z1HIM8</accession>
<organism evidence="4 5">
    <name type="scientific">Botryotinia convoluta</name>
    <dbReference type="NCBI Taxonomy" id="54673"/>
    <lineage>
        <taxon>Eukaryota</taxon>
        <taxon>Fungi</taxon>
        <taxon>Dikarya</taxon>
        <taxon>Ascomycota</taxon>
        <taxon>Pezizomycotina</taxon>
        <taxon>Leotiomycetes</taxon>
        <taxon>Helotiales</taxon>
        <taxon>Sclerotiniaceae</taxon>
        <taxon>Botryotinia</taxon>
    </lineage>
</organism>
<feature type="domain" description="Fe2OG dioxygenase" evidence="3">
    <location>
        <begin position="229"/>
        <end position="338"/>
    </location>
</feature>
<comment type="caution">
    <text evidence="4">The sequence shown here is derived from an EMBL/GenBank/DDBJ whole genome shotgun (WGS) entry which is preliminary data.</text>
</comment>
<evidence type="ECO:0000313" key="4">
    <source>
        <dbReference type="EMBL" id="TGO47092.1"/>
    </source>
</evidence>
<dbReference type="OrthoDB" id="288590at2759"/>
<dbReference type="InterPro" id="IPR044861">
    <property type="entry name" value="IPNS-like_FE2OG_OXY"/>
</dbReference>
<feature type="compositionally biased region" description="Basic and acidic residues" evidence="2">
    <location>
        <begin position="502"/>
        <end position="517"/>
    </location>
</feature>
<sequence>MIKIENRLALASKVIFRAAPKVLESQPQYFYYLERSTLLVLPATMPTDEIFAQSPPFPNDVPIAEIPIISYKALQSNSSSESEKLFDSCRENGVFLLNLRGSEKGEALLKDAESMFKISNATFDLEQNELMKYVSDPPRDLRGYKPVGTLKTGDGKFDAVEVYNVNQDDALGLEPNPKPDPYPFVENRSSVQSFFRRAHSGICAVFSHLDNHLGLPSGTLASTCPIDKRSDTSLRMVFTRPQPVVDHRVAFASHTDVGLITMLFNVVGGLQILPAGVENKNENWLYIKPQPGCAVINLGDTLVERTGAVICSALHRVITPPGEQGTHVRRSLAYLVRCENDGSMKRFKGSGIPALANEEVDQSRSVREWDRWFAEGKMTGPSIIKDIDSGLQRRAIDDPQQQRMKEMLDAASVQQGDKKARFMSTPQTHTFSSDSRILSQPLHKVNSTPSSTTFALVQDVLRGIVGKSGWTFDDESVTIGEGGGVVMILRDHLRKGRVRHQMSGEDKTTSTDEANRTRGDWSLEIEIEEIAILRERIDESDEE</sequence>
<proteinExistence type="inferred from homology"/>
<feature type="region of interest" description="Disordered" evidence="2">
    <location>
        <begin position="497"/>
        <end position="517"/>
    </location>
</feature>
<name>A0A4Z1HIM8_9HELO</name>
<protein>
    <recommendedName>
        <fullName evidence="3">Fe2OG dioxygenase domain-containing protein</fullName>
    </recommendedName>
</protein>
<keyword evidence="5" id="KW-1185">Reference proteome</keyword>
<dbReference type="Pfam" id="PF03171">
    <property type="entry name" value="2OG-FeII_Oxy"/>
    <property type="match status" value="1"/>
</dbReference>
<dbReference type="InterPro" id="IPR050231">
    <property type="entry name" value="Iron_ascorbate_oxido_reductase"/>
</dbReference>
<dbReference type="AlphaFoldDB" id="A0A4Z1HIM8"/>